<dbReference type="AlphaFoldDB" id="A0A2J6WNB0"/>
<gene>
    <name evidence="12" type="primary">nadA</name>
    <name evidence="13" type="ORF">C0186_02625</name>
</gene>
<evidence type="ECO:0000256" key="3">
    <source>
        <dbReference type="ARBA" id="ARBA00012669"/>
    </source>
</evidence>
<comment type="pathway">
    <text evidence="2 12">Cofactor biosynthesis; NAD(+) biosynthesis; quinolinate from iminoaspartate: step 1/1.</text>
</comment>
<dbReference type="Pfam" id="PF02445">
    <property type="entry name" value="NadA"/>
    <property type="match status" value="1"/>
</dbReference>
<reference evidence="13 14" key="1">
    <citation type="submission" date="2018-01" db="EMBL/GenBank/DDBJ databases">
        <title>Metagenomic assembled genomes from two thermal pools in the Uzon Caldera, Kamchatka, Russia.</title>
        <authorList>
            <person name="Wilkins L."/>
            <person name="Ettinger C."/>
        </authorList>
    </citation>
    <scope>NUCLEOTIDE SEQUENCE [LARGE SCALE GENOMIC DNA]</scope>
    <source>
        <strain evidence="13">ZAV-04</strain>
    </source>
</reference>
<evidence type="ECO:0000313" key="14">
    <source>
        <dbReference type="Proteomes" id="UP000242288"/>
    </source>
</evidence>
<dbReference type="PANTHER" id="PTHR30573:SF0">
    <property type="entry name" value="QUINOLINATE SYNTHASE, CHLOROPLASTIC"/>
    <property type="match status" value="1"/>
</dbReference>
<feature type="binding site" evidence="12">
    <location>
        <begin position="197"/>
        <end position="199"/>
    </location>
    <ligand>
        <name>iminosuccinate</name>
        <dbReference type="ChEBI" id="CHEBI:77875"/>
    </ligand>
</feature>
<dbReference type="Gene3D" id="3.40.50.10800">
    <property type="entry name" value="NadA-like"/>
    <property type="match status" value="3"/>
</dbReference>
<evidence type="ECO:0000256" key="5">
    <source>
        <dbReference type="ARBA" id="ARBA00022642"/>
    </source>
</evidence>
<evidence type="ECO:0000256" key="2">
    <source>
        <dbReference type="ARBA" id="ARBA00005065"/>
    </source>
</evidence>
<comment type="cofactor">
    <cofactor evidence="12">
        <name>[4Fe-4S] cluster</name>
        <dbReference type="ChEBI" id="CHEBI:49883"/>
    </cofactor>
    <text evidence="12">Binds 1 [4Fe-4S] cluster per subunit.</text>
</comment>
<feature type="binding site" evidence="12">
    <location>
        <begin position="111"/>
        <end position="113"/>
    </location>
    <ligand>
        <name>iminosuccinate</name>
        <dbReference type="ChEBI" id="CHEBI:77875"/>
    </ligand>
</feature>
<feature type="binding site" evidence="12">
    <location>
        <position position="85"/>
    </location>
    <ligand>
        <name>[4Fe-4S] cluster</name>
        <dbReference type="ChEBI" id="CHEBI:49883"/>
    </ligand>
</feature>
<dbReference type="InterPro" id="IPR003473">
    <property type="entry name" value="NadA"/>
</dbReference>
<name>A0A2J6WNB0_9BACT</name>
<dbReference type="FunFam" id="3.40.50.10800:FF:000001">
    <property type="entry name" value="Quinolinate synthase A"/>
    <property type="match status" value="1"/>
</dbReference>
<dbReference type="NCBIfam" id="TIGR00550">
    <property type="entry name" value="nadA"/>
    <property type="match status" value="1"/>
</dbReference>
<accession>A0A2J6WNB0</accession>
<evidence type="ECO:0000256" key="8">
    <source>
        <dbReference type="ARBA" id="ARBA00023004"/>
    </source>
</evidence>
<evidence type="ECO:0000256" key="4">
    <source>
        <dbReference type="ARBA" id="ARBA00022485"/>
    </source>
</evidence>
<dbReference type="NCBIfam" id="NF006879">
    <property type="entry name" value="PRK09375.1-4"/>
    <property type="match status" value="1"/>
</dbReference>
<feature type="binding site" evidence="12">
    <location>
        <position position="128"/>
    </location>
    <ligand>
        <name>iminosuccinate</name>
        <dbReference type="ChEBI" id="CHEBI:77875"/>
    </ligand>
</feature>
<evidence type="ECO:0000313" key="13">
    <source>
        <dbReference type="EMBL" id="PMP71851.1"/>
    </source>
</evidence>
<feature type="binding site" evidence="12">
    <location>
        <position position="259"/>
    </location>
    <ligand>
        <name>[4Fe-4S] cluster</name>
        <dbReference type="ChEBI" id="CHEBI:49883"/>
    </ligand>
</feature>
<feature type="binding site" evidence="12">
    <location>
        <position position="40"/>
    </location>
    <ligand>
        <name>iminosuccinate</name>
        <dbReference type="ChEBI" id="CHEBI:77875"/>
    </ligand>
</feature>
<dbReference type="Proteomes" id="UP000242288">
    <property type="component" value="Unassembled WGS sequence"/>
</dbReference>
<dbReference type="GO" id="GO:0008987">
    <property type="term" value="F:quinolinate synthetase A activity"/>
    <property type="evidence" value="ECO:0007669"/>
    <property type="project" value="UniProtKB-UniRule"/>
</dbReference>
<keyword evidence="4 12" id="KW-0004">4Fe-4S</keyword>
<keyword evidence="12" id="KW-0963">Cytoplasm</keyword>
<evidence type="ECO:0000256" key="1">
    <source>
        <dbReference type="ARBA" id="ARBA00003791"/>
    </source>
</evidence>
<dbReference type="PANTHER" id="PTHR30573">
    <property type="entry name" value="QUINOLINATE SYNTHETASE A"/>
    <property type="match status" value="1"/>
</dbReference>
<comment type="caution">
    <text evidence="13">The sequence shown here is derived from an EMBL/GenBank/DDBJ whole genome shotgun (WGS) entry which is preliminary data.</text>
</comment>
<comment type="similarity">
    <text evidence="12">Belongs to the quinolinate synthase family. Type 2 subfamily.</text>
</comment>
<keyword evidence="6 12" id="KW-0808">Transferase</keyword>
<evidence type="ECO:0000256" key="9">
    <source>
        <dbReference type="ARBA" id="ARBA00023014"/>
    </source>
</evidence>
<comment type="catalytic activity">
    <reaction evidence="10">
        <text>iminosuccinate + dihydroxyacetone phosphate = quinolinate + phosphate + 2 H2O + H(+)</text>
        <dbReference type="Rhea" id="RHEA:25888"/>
        <dbReference type="ChEBI" id="CHEBI:15377"/>
        <dbReference type="ChEBI" id="CHEBI:15378"/>
        <dbReference type="ChEBI" id="CHEBI:29959"/>
        <dbReference type="ChEBI" id="CHEBI:43474"/>
        <dbReference type="ChEBI" id="CHEBI:57642"/>
        <dbReference type="ChEBI" id="CHEBI:77875"/>
        <dbReference type="EC" id="2.5.1.72"/>
    </reaction>
    <physiologicalReaction direction="left-to-right" evidence="10">
        <dbReference type="Rhea" id="RHEA:25889"/>
    </physiologicalReaction>
</comment>
<comment type="subcellular location">
    <subcellularLocation>
        <location evidence="12">Cytoplasm</location>
    </subcellularLocation>
</comment>
<protein>
    <recommendedName>
        <fullName evidence="11 12">Quinolinate synthase</fullName>
        <ecNumber evidence="3 12">2.5.1.72</ecNumber>
    </recommendedName>
</protein>
<dbReference type="GO" id="GO:0005829">
    <property type="term" value="C:cytosol"/>
    <property type="evidence" value="ECO:0007669"/>
    <property type="project" value="TreeGrafter"/>
</dbReference>
<dbReference type="InterPro" id="IPR036094">
    <property type="entry name" value="NadA_sf"/>
</dbReference>
<evidence type="ECO:0000256" key="10">
    <source>
        <dbReference type="ARBA" id="ARBA00050125"/>
    </source>
</evidence>
<keyword evidence="5 12" id="KW-0662">Pyridine nucleotide biosynthesis</keyword>
<evidence type="ECO:0000256" key="11">
    <source>
        <dbReference type="ARBA" id="ARBA00073059"/>
    </source>
</evidence>
<feature type="binding site" evidence="12">
    <location>
        <position position="171"/>
    </location>
    <ligand>
        <name>[4Fe-4S] cluster</name>
        <dbReference type="ChEBI" id="CHEBI:49883"/>
    </ligand>
</feature>
<dbReference type="UniPathway" id="UPA00253">
    <property type="reaction ID" value="UER00327"/>
</dbReference>
<proteinExistence type="inferred from homology"/>
<feature type="binding site" evidence="12">
    <location>
        <position position="23"/>
    </location>
    <ligand>
        <name>iminosuccinate</name>
        <dbReference type="ChEBI" id="CHEBI:77875"/>
    </ligand>
</feature>
<dbReference type="SUPFAM" id="SSF142754">
    <property type="entry name" value="NadA-like"/>
    <property type="match status" value="1"/>
</dbReference>
<evidence type="ECO:0000256" key="7">
    <source>
        <dbReference type="ARBA" id="ARBA00022723"/>
    </source>
</evidence>
<feature type="binding site" evidence="12">
    <location>
        <position position="214"/>
    </location>
    <ligand>
        <name>iminosuccinate</name>
        <dbReference type="ChEBI" id="CHEBI:77875"/>
    </ligand>
</feature>
<comment type="function">
    <text evidence="1 12">Catalyzes the condensation of iminoaspartate with dihydroxyacetone phosphate to form quinolinate.</text>
</comment>
<dbReference type="GO" id="GO:0051539">
    <property type="term" value="F:4 iron, 4 sulfur cluster binding"/>
    <property type="evidence" value="ECO:0007669"/>
    <property type="project" value="UniProtKB-KW"/>
</dbReference>
<dbReference type="GO" id="GO:0034628">
    <property type="term" value="P:'de novo' NAD+ biosynthetic process from L-aspartate"/>
    <property type="evidence" value="ECO:0007669"/>
    <property type="project" value="TreeGrafter"/>
</dbReference>
<keyword evidence="7 12" id="KW-0479">Metal-binding</keyword>
<dbReference type="GO" id="GO:0046872">
    <property type="term" value="F:metal ion binding"/>
    <property type="evidence" value="ECO:0007669"/>
    <property type="project" value="UniProtKB-KW"/>
</dbReference>
<dbReference type="HAMAP" id="MF_00568">
    <property type="entry name" value="NadA_type2"/>
    <property type="match status" value="1"/>
</dbReference>
<keyword evidence="8 12" id="KW-0408">Iron</keyword>
<evidence type="ECO:0000256" key="12">
    <source>
        <dbReference type="HAMAP-Rule" id="MF_00568"/>
    </source>
</evidence>
<dbReference type="EMBL" id="PNIO01000021">
    <property type="protein sequence ID" value="PMP71851.1"/>
    <property type="molecule type" value="Genomic_DNA"/>
</dbReference>
<keyword evidence="9 12" id="KW-0411">Iron-sulfur</keyword>
<dbReference type="InterPro" id="IPR023066">
    <property type="entry name" value="Quinolinate_synth_type2"/>
</dbReference>
<dbReference type="EC" id="2.5.1.72" evidence="3 12"/>
<organism evidence="13 14">
    <name type="scientific">Thermodesulfovibrio aggregans</name>
    <dbReference type="NCBI Taxonomy" id="86166"/>
    <lineage>
        <taxon>Bacteria</taxon>
        <taxon>Pseudomonadati</taxon>
        <taxon>Nitrospirota</taxon>
        <taxon>Thermodesulfovibrionia</taxon>
        <taxon>Thermodesulfovibrionales</taxon>
        <taxon>Thermodesulfovibrionaceae</taxon>
        <taxon>Thermodesulfovibrio</taxon>
    </lineage>
</organism>
<dbReference type="NCBIfam" id="NF006878">
    <property type="entry name" value="PRK09375.1-2"/>
    <property type="match status" value="1"/>
</dbReference>
<sequence length="303" mass="34230">MDNTIIEEIKRLKKQRNAIILAHNYQREEIQDIADFVGDSLELSRQAVQVQCDVIVFCGVHFMAETAAILNPDKTVLLPEIEAGCPMADTVDVKELKEWIKKYPSSPVISYVNTTAEVKALSYACCTSANAPQIVKAVPFDSIIFVPDKNLADWVKKQVPYKEIIAWNGFCPTHHMIKKEDVIRTKKVHPDALVVVHPECRPEVIELADHVASTSGMVRFAKASQAKEFIIGTEIGLLYRLKKENPGKNFYPLKSTMICPNMKRTTLESVLLALKENQYVIKVPEDIRIKAYEAVQRMFTLVS</sequence>
<evidence type="ECO:0000256" key="6">
    <source>
        <dbReference type="ARBA" id="ARBA00022679"/>
    </source>
</evidence>